<feature type="disulfide bond" evidence="9">
    <location>
        <begin position="416"/>
        <end position="442"/>
    </location>
</feature>
<feature type="domain" description="Fibronectin type-III" evidence="12">
    <location>
        <begin position="2148"/>
        <end position="2236"/>
    </location>
</feature>
<dbReference type="FunFam" id="2.60.40.10:FF:000336">
    <property type="entry name" value="fibronectin isoform X1"/>
    <property type="match status" value="1"/>
</dbReference>
<evidence type="ECO:0000256" key="8">
    <source>
        <dbReference type="ARBA" id="ARBA00023180"/>
    </source>
</evidence>
<dbReference type="PROSITE" id="PS51092">
    <property type="entry name" value="FN2_2"/>
    <property type="match status" value="2"/>
</dbReference>
<feature type="domain" description="Fibronectin type-III" evidence="12">
    <location>
        <begin position="1086"/>
        <end position="1177"/>
    </location>
</feature>
<dbReference type="GO" id="GO:0005178">
    <property type="term" value="F:integrin binding"/>
    <property type="evidence" value="ECO:0007669"/>
    <property type="project" value="TreeGrafter"/>
</dbReference>
<dbReference type="FunFam" id="2.60.40.10:FF:000227">
    <property type="entry name" value="Fibronectin isoform X1"/>
    <property type="match status" value="1"/>
</dbReference>
<evidence type="ECO:0000256" key="9">
    <source>
        <dbReference type="PROSITE-ProRule" id="PRU00479"/>
    </source>
</evidence>
<feature type="domain" description="Fibronectin type-III" evidence="12">
    <location>
        <begin position="3033"/>
        <end position="3123"/>
    </location>
</feature>
<feature type="domain" description="Fibronectin type-III" evidence="12">
    <location>
        <begin position="3766"/>
        <end position="3856"/>
    </location>
</feature>
<feature type="signal peptide" evidence="11">
    <location>
        <begin position="1"/>
        <end position="21"/>
    </location>
</feature>
<dbReference type="Pfam" id="PF00040">
    <property type="entry name" value="fn2"/>
    <property type="match status" value="2"/>
</dbReference>
<dbReference type="CDD" id="cd00063">
    <property type="entry name" value="FN3"/>
    <property type="match status" value="36"/>
</dbReference>
<feature type="domain" description="Fibronectin type-III" evidence="12">
    <location>
        <begin position="2677"/>
        <end position="2763"/>
    </location>
</feature>
<evidence type="ECO:0000256" key="7">
    <source>
        <dbReference type="ARBA" id="ARBA00023157"/>
    </source>
</evidence>
<name>A0A6P6Q4M1_CARAU</name>
<feature type="domain" description="Fibronectin type-III" evidence="12">
    <location>
        <begin position="1000"/>
        <end position="1085"/>
    </location>
</feature>
<feature type="domain" description="Fibronectin type-III" evidence="12">
    <location>
        <begin position="3401"/>
        <end position="3491"/>
    </location>
</feature>
<keyword evidence="11" id="KW-0732">Signal</keyword>
<evidence type="ECO:0000256" key="5">
    <source>
        <dbReference type="ARBA" id="ARBA00022889"/>
    </source>
</evidence>
<feature type="domain" description="Fibronectin type-I" evidence="13">
    <location>
        <begin position="177"/>
        <end position="221"/>
    </location>
</feature>
<keyword evidence="2" id="KW-0011">Acute phase</keyword>
<dbReference type="InterPro" id="IPR036943">
    <property type="entry name" value="FN_type2_sf"/>
</dbReference>
<dbReference type="CDD" id="cd00061">
    <property type="entry name" value="FN1"/>
    <property type="match status" value="11"/>
</dbReference>
<dbReference type="RefSeq" id="XP_026128037.1">
    <property type="nucleotide sequence ID" value="XM_026272252.1"/>
</dbReference>
<evidence type="ECO:0000256" key="4">
    <source>
        <dbReference type="ARBA" id="ARBA00022737"/>
    </source>
</evidence>
<dbReference type="FunFam" id="2.10.70.10:FF:000004">
    <property type="entry name" value="Fibronectin 1"/>
    <property type="match status" value="1"/>
</dbReference>
<feature type="domain" description="Fibronectin type-III" evidence="12">
    <location>
        <begin position="607"/>
        <end position="712"/>
    </location>
</feature>
<keyword evidence="4" id="KW-0677">Repeat</keyword>
<dbReference type="InterPro" id="IPR036116">
    <property type="entry name" value="FN3_sf"/>
</dbReference>
<dbReference type="GO" id="GO:0007160">
    <property type="term" value="P:cell-matrix adhesion"/>
    <property type="evidence" value="ECO:0007669"/>
    <property type="project" value="TreeGrafter"/>
</dbReference>
<feature type="chain" id="PRO_5028174997" description="Fibronectin" evidence="11">
    <location>
        <begin position="22"/>
        <end position="4240"/>
    </location>
</feature>
<dbReference type="GO" id="GO:0008201">
    <property type="term" value="F:heparin binding"/>
    <property type="evidence" value="ECO:0007669"/>
    <property type="project" value="UniProtKB-KW"/>
</dbReference>
<feature type="domain" description="Fibronectin type-III" evidence="12">
    <location>
        <begin position="2324"/>
        <end position="2412"/>
    </location>
</feature>
<feature type="domain" description="Fibronectin type-III" evidence="12">
    <location>
        <begin position="1708"/>
        <end position="1796"/>
    </location>
</feature>
<dbReference type="CDD" id="cd00062">
    <property type="entry name" value="FN2"/>
    <property type="match status" value="2"/>
</dbReference>
<evidence type="ECO:0000259" key="14">
    <source>
        <dbReference type="PROSITE" id="PS51092"/>
    </source>
</evidence>
<dbReference type="GO" id="GO:0006953">
    <property type="term" value="P:acute-phase response"/>
    <property type="evidence" value="ECO:0007669"/>
    <property type="project" value="UniProtKB-KW"/>
</dbReference>
<keyword evidence="15" id="KW-1185">Reference proteome</keyword>
<feature type="domain" description="Fibronectin type-III" evidence="12">
    <location>
        <begin position="907"/>
        <end position="999"/>
    </location>
</feature>
<feature type="domain" description="Fibronectin type-I" evidence="13">
    <location>
        <begin position="464"/>
        <end position="508"/>
    </location>
</feature>
<keyword evidence="7 9" id="KW-1015">Disulfide bond</keyword>
<feature type="domain" description="Fibronectin type-I" evidence="13">
    <location>
        <begin position="222"/>
        <end position="266"/>
    </location>
</feature>
<dbReference type="InterPro" id="IPR000562">
    <property type="entry name" value="FN_type2_dom"/>
</dbReference>
<dbReference type="PROSITE" id="PS50853">
    <property type="entry name" value="FN3"/>
    <property type="match status" value="35"/>
</dbReference>
<feature type="domain" description="Fibronectin type-III" evidence="12">
    <location>
        <begin position="715"/>
        <end position="808"/>
    </location>
</feature>
<evidence type="ECO:0000256" key="3">
    <source>
        <dbReference type="ARBA" id="ARBA00022674"/>
    </source>
</evidence>
<evidence type="ECO:0000256" key="11">
    <source>
        <dbReference type="SAM" id="SignalP"/>
    </source>
</evidence>
<dbReference type="KEGG" id="caua:113108876"/>
<dbReference type="GO" id="GO:0007507">
    <property type="term" value="P:heart development"/>
    <property type="evidence" value="ECO:0007669"/>
    <property type="project" value="TreeGrafter"/>
</dbReference>
<feature type="domain" description="Fibronectin type-II" evidence="14">
    <location>
        <begin position="351"/>
        <end position="399"/>
    </location>
</feature>
<reference evidence="16" key="1">
    <citation type="submission" date="2025-08" db="UniProtKB">
        <authorList>
            <consortium name="RefSeq"/>
        </authorList>
    </citation>
    <scope>IDENTIFICATION</scope>
    <source>
        <strain evidence="16">Wakin</strain>
        <tissue evidence="16">Muscle</tissue>
    </source>
</reference>
<feature type="domain" description="Fibronectin type-III" evidence="12">
    <location>
        <begin position="3673"/>
        <end position="3763"/>
    </location>
</feature>
<feature type="domain" description="Fibronectin type-III" evidence="12">
    <location>
        <begin position="3307"/>
        <end position="3397"/>
    </location>
</feature>
<feature type="domain" description="Fibronectin type-III" evidence="12">
    <location>
        <begin position="3581"/>
        <end position="3670"/>
    </location>
</feature>
<feature type="domain" description="Fibronectin type-III" evidence="12">
    <location>
        <begin position="2501"/>
        <end position="2587"/>
    </location>
</feature>
<dbReference type="Pfam" id="PF00039">
    <property type="entry name" value="fn1"/>
    <property type="match status" value="10"/>
</dbReference>
<dbReference type="InterPro" id="IPR003961">
    <property type="entry name" value="FN3_dom"/>
</dbReference>
<dbReference type="GO" id="GO:0043394">
    <property type="term" value="F:proteoglycan binding"/>
    <property type="evidence" value="ECO:0007669"/>
    <property type="project" value="TreeGrafter"/>
</dbReference>
<dbReference type="SMART" id="SM00058">
    <property type="entry name" value="FN1"/>
    <property type="match status" value="12"/>
</dbReference>
<feature type="domain" description="Fibronectin type-III" evidence="12">
    <location>
        <begin position="1357"/>
        <end position="1443"/>
    </location>
</feature>
<feature type="domain" description="Fibronectin type-III" evidence="12">
    <location>
        <begin position="3219"/>
        <end position="3306"/>
    </location>
</feature>
<keyword evidence="6" id="KW-0133">Cell shape</keyword>
<dbReference type="Gene3D" id="2.10.70.10">
    <property type="entry name" value="Complement Module, domain 1"/>
    <property type="match status" value="12"/>
</dbReference>
<feature type="domain" description="Fibronectin type-I" evidence="13">
    <location>
        <begin position="513"/>
        <end position="555"/>
    </location>
</feature>
<dbReference type="Pfam" id="PF00041">
    <property type="entry name" value="fn3"/>
    <property type="match status" value="36"/>
</dbReference>
<dbReference type="InterPro" id="IPR050991">
    <property type="entry name" value="ECM_Regulatory_Proteins"/>
</dbReference>
<dbReference type="Proteomes" id="UP000515129">
    <property type="component" value="Chromosome 9"/>
</dbReference>
<feature type="domain" description="Fibronectin type-I" evidence="13">
    <location>
        <begin position="132"/>
        <end position="175"/>
    </location>
</feature>
<feature type="domain" description="Fibronectin type-III" evidence="12">
    <location>
        <begin position="1621"/>
        <end position="1707"/>
    </location>
</feature>
<feature type="domain" description="Fibronectin type-III" evidence="12">
    <location>
        <begin position="1444"/>
        <end position="1532"/>
    </location>
</feature>
<dbReference type="SUPFAM" id="SSF57440">
    <property type="entry name" value="Kringle-like"/>
    <property type="match status" value="2"/>
</dbReference>
<dbReference type="FunFam" id="2.10.70.10:FF:000007">
    <property type="entry name" value="Fibronectin 1"/>
    <property type="match status" value="1"/>
</dbReference>
<dbReference type="Gene3D" id="2.10.10.10">
    <property type="entry name" value="Fibronectin, type II, collagen-binding"/>
    <property type="match status" value="2"/>
</dbReference>
<dbReference type="OrthoDB" id="261433at2759"/>
<feature type="domain" description="Fibronectin type-III" evidence="12">
    <location>
        <begin position="3124"/>
        <end position="3218"/>
    </location>
</feature>
<feature type="domain" description="Fibronectin type-I" evidence="13">
    <location>
        <begin position="556"/>
        <end position="599"/>
    </location>
</feature>
<dbReference type="GO" id="GO:0007399">
    <property type="term" value="P:nervous system development"/>
    <property type="evidence" value="ECO:0007669"/>
    <property type="project" value="TreeGrafter"/>
</dbReference>
<evidence type="ECO:0000313" key="15">
    <source>
        <dbReference type="Proteomes" id="UP000515129"/>
    </source>
</evidence>
<dbReference type="Gene3D" id="2.60.40.10">
    <property type="entry name" value="Immunoglobulins"/>
    <property type="match status" value="37"/>
</dbReference>
<evidence type="ECO:0000256" key="1">
    <source>
        <dbReference type="ARBA" id="ARBA00020368"/>
    </source>
</evidence>
<dbReference type="GO" id="GO:0007044">
    <property type="term" value="P:cell-substrate junction assembly"/>
    <property type="evidence" value="ECO:0007669"/>
    <property type="project" value="TreeGrafter"/>
</dbReference>
<evidence type="ECO:0000256" key="2">
    <source>
        <dbReference type="ARBA" id="ARBA00022486"/>
    </source>
</evidence>
<evidence type="ECO:0000256" key="6">
    <source>
        <dbReference type="ARBA" id="ARBA00022960"/>
    </source>
</evidence>
<feature type="domain" description="Fibronectin type-III" evidence="12">
    <location>
        <begin position="2764"/>
        <end position="2852"/>
    </location>
</feature>
<feature type="domain" description="Fibronectin type-III" evidence="12">
    <location>
        <begin position="2853"/>
        <end position="2939"/>
    </location>
</feature>
<protein>
    <recommendedName>
        <fullName evidence="1">Fibronectin</fullName>
    </recommendedName>
</protein>
<feature type="domain" description="Fibronectin type-II" evidence="14">
    <location>
        <begin position="411"/>
        <end position="459"/>
    </location>
</feature>
<feature type="domain" description="Fibronectin type-III" evidence="12">
    <location>
        <begin position="1884"/>
        <end position="1971"/>
    </location>
</feature>
<feature type="domain" description="Fibronectin type-III" evidence="12">
    <location>
        <begin position="2413"/>
        <end position="2500"/>
    </location>
</feature>
<feature type="domain" description="Fibronectin type-I" evidence="13">
    <location>
        <begin position="44"/>
        <end position="83"/>
    </location>
</feature>
<proteinExistence type="predicted"/>
<dbReference type="PANTHER" id="PTHR46708:SF4">
    <property type="entry name" value="FIBRONECTIN"/>
    <property type="match status" value="1"/>
</dbReference>
<dbReference type="InterPro" id="IPR013783">
    <property type="entry name" value="Ig-like_fold"/>
</dbReference>
<dbReference type="PROSITE" id="PS51091">
    <property type="entry name" value="FN1_2"/>
    <property type="match status" value="11"/>
</dbReference>
<feature type="region of interest" description="Disordered" evidence="10">
    <location>
        <begin position="697"/>
        <end position="718"/>
    </location>
</feature>
<feature type="domain" description="Fibronectin type-III" evidence="12">
    <location>
        <begin position="1268"/>
        <end position="1356"/>
    </location>
</feature>
<dbReference type="SUPFAM" id="SSF49265">
    <property type="entry name" value="Fibronectin type III"/>
    <property type="match status" value="22"/>
</dbReference>
<evidence type="ECO:0000259" key="12">
    <source>
        <dbReference type="PROSITE" id="PS50853"/>
    </source>
</evidence>
<evidence type="ECO:0000313" key="16">
    <source>
        <dbReference type="RefSeq" id="XP_026128037.1"/>
    </source>
</evidence>
<dbReference type="GO" id="GO:0008360">
    <property type="term" value="P:regulation of cell shape"/>
    <property type="evidence" value="ECO:0007669"/>
    <property type="project" value="UniProtKB-KW"/>
</dbReference>
<organism evidence="15 16">
    <name type="scientific">Carassius auratus</name>
    <name type="common">Goldfish</name>
    <dbReference type="NCBI Taxonomy" id="7957"/>
    <lineage>
        <taxon>Eukaryota</taxon>
        <taxon>Metazoa</taxon>
        <taxon>Chordata</taxon>
        <taxon>Craniata</taxon>
        <taxon>Vertebrata</taxon>
        <taxon>Euteleostomi</taxon>
        <taxon>Actinopterygii</taxon>
        <taxon>Neopterygii</taxon>
        <taxon>Teleostei</taxon>
        <taxon>Ostariophysi</taxon>
        <taxon>Cypriniformes</taxon>
        <taxon>Cyprinidae</taxon>
        <taxon>Cyprininae</taxon>
        <taxon>Carassius</taxon>
    </lineage>
</organism>
<feature type="domain" description="Fibronectin type-III" evidence="12">
    <location>
        <begin position="2237"/>
        <end position="2323"/>
    </location>
</feature>
<feature type="disulfide bond" evidence="9">
    <location>
        <begin position="430"/>
        <end position="457"/>
    </location>
</feature>
<feature type="domain" description="Fibronectin type-III" evidence="12">
    <location>
        <begin position="1797"/>
        <end position="1883"/>
    </location>
</feature>
<dbReference type="InterPro" id="IPR000083">
    <property type="entry name" value="Fibronectin_type1"/>
</dbReference>
<evidence type="ECO:0000259" key="13">
    <source>
        <dbReference type="PROSITE" id="PS51091"/>
    </source>
</evidence>
<dbReference type="GO" id="GO:0005615">
    <property type="term" value="C:extracellular space"/>
    <property type="evidence" value="ECO:0007669"/>
    <property type="project" value="UniProtKB-ARBA"/>
</dbReference>
<feature type="domain" description="Fibronectin type-I" evidence="13">
    <location>
        <begin position="4057"/>
        <end position="4101"/>
    </location>
</feature>
<evidence type="ECO:0000256" key="10">
    <source>
        <dbReference type="SAM" id="MobiDB-lite"/>
    </source>
</evidence>
<dbReference type="SUPFAM" id="SSF57603">
    <property type="entry name" value="FnI-like domain"/>
    <property type="match status" value="12"/>
</dbReference>
<dbReference type="PROSITE" id="PS01253">
    <property type="entry name" value="FN1_1"/>
    <property type="match status" value="4"/>
</dbReference>
<dbReference type="PRINTS" id="PR00013">
    <property type="entry name" value="FNTYPEII"/>
</dbReference>
<dbReference type="FunFam" id="2.60.40.10:FF:000099">
    <property type="entry name" value="Fibronectin 1"/>
    <property type="match status" value="12"/>
</dbReference>
<feature type="domain" description="Fibronectin type-III" evidence="12">
    <location>
        <begin position="2061"/>
        <end position="2147"/>
    </location>
</feature>
<dbReference type="PANTHER" id="PTHR46708">
    <property type="entry name" value="TENASCIN"/>
    <property type="match status" value="1"/>
</dbReference>
<dbReference type="FunFam" id="2.10.70.10:FF:000006">
    <property type="entry name" value="Fibronectin 1"/>
    <property type="match status" value="2"/>
</dbReference>
<dbReference type="SMART" id="SM00060">
    <property type="entry name" value="FN3"/>
    <property type="match status" value="37"/>
</dbReference>
<feature type="domain" description="Fibronectin type-III" evidence="12">
    <location>
        <begin position="1972"/>
        <end position="2060"/>
    </location>
</feature>
<dbReference type="FunFam" id="2.10.70.10:FF:000018">
    <property type="entry name" value="Fibronectin 1"/>
    <property type="match status" value="2"/>
</dbReference>
<feature type="disulfide bond" evidence="9">
    <location>
        <begin position="370"/>
        <end position="397"/>
    </location>
</feature>
<dbReference type="PROSITE" id="PS00023">
    <property type="entry name" value="FN2_1"/>
    <property type="match status" value="1"/>
</dbReference>
<sequence length="4240" mass="462531">MTSGPLGTALAVALLACTVQCMPKATGKHRRQVLEHSVSSVSQDGCVESGKHYGVGEQWERSYLGNTLLCTCHGVSGIKCKSKPDAEETCYDKINARSYRVGETYERPKDGMIWDCTCIGSSRGKISCTIGNRCHEGGHSYKIGDTWKRPHDTGDYMLECVCLGNGKGEWTCKPVSERCFDDAAGTSYMVGETWEKPYQGWMMVDCTCLGEGNGRITCTSRNRCNDQDKRTSYRIGDTWSKTDSLGHVVQCLCTGNGRGEWKCERHASLHTTGLGTGSRVVTNIQPAVHQPQAVPEHPTQGSCLTDTGVSYGLGMRWIKTQGSKQMLCTCLGNGVSCDESESQSQVYGGSSGGLPCVFPFVFMGKTFYSCTSEGRSDGQLWCSTSADFEKDYKYSFCTSNNVMVTTRGGNSNGALCHFPFLYNGRNYTDCTAEGRRDGMKWCGTTYNFDREQRFGFCPMAAHEEVCTIGEGVMYRVGDQWDRRHDVLGHMMRCTCMGNGRGEWSCMAYSQLKDQCTVDNLTYEVNQTFTKLHNEGYMMNCTCFGEGRGRWKCDAIDQCQEPETRVYYQIGDSWDKLIQGIHYRCYCYGNGLGEMSCEPQQTFHGGNRPVQVIISESGNQPNSHPIQWNAPASEHITQYILKWRPKNTHIRWMEVTIPGHLNSYTIAGLKPGVTYEGQLISILRFGRRETTRFDFSTVHGSLTPSEGETTPPPPMVDTSESVTEITSSSFVISWVSASDTVSGFRVEYELNEEGGQTGQPMILDLPHSATSVNISELLPGRKYTVNVYEVTGGGKPNLILTTSQTTAPDAPSEHEVKDVGESSIIISWSKPVAPITAYRVVYTPSEEGSSGSTELNLPNTATSVTLGDLRPGLPYNISIYSVEENMESEPIFIQVTTAGEPLAEEVPSPTDLQFFEVSDSKIIITWTGPSTVVSGYRVSVGEVGPDGLVERVLPFPVTPNAYAEITNLQPGTLYRFFIYALKSGEESKPLVGEQATKPDPPTDIDFTHVTEDSAVIIWSAPRAQVTGYRLFLTVQGSNPKQLRIPGRMSQYTLINLQPDTEYTATLHAEKGNVLSEGSIASFTTLQPIRNAPHFSTDVTDTSIIVSWTPVPKIGYKLTVRPSQGGEAPRDTISESGSVHISGLTPGVEYTYSVQPVINGHEQGNPIIRRVVTPLSPPTDLNLQSNPNTGELMVQWSDAKIPDITGHRVTCTPTKGQQGNSIEEFVKAGQNSCTLENLSPGVEYNVSVFTVKDEIESVPVSTTLSPEPDPPTDIDFTNVTEDSAVIIWSAPRAQVTGYRLFLTVQGSNPKQLRIPGRTSQYTLIDLQPDTEYTVTLHAEKGNVLSEGSIASFTTLQPMGIAPHFSTDVTDTSIIVSWTPVPKIGYKLTVRPSQGGEAPRDTISESGSVHISGLTPGVEYTYSVQPVINGHEQGNPIIRHVVTQPDPPTDIDFTNVTEDSAVIIWSAPRAQVTGYRLFLTVQGSNPKQLRIPGRTSQYTLIDLQPDTEYTVTLHAEKGNVLSEGSIASFTTLQPIGIAPDFSTDVTDTSIIVSWTPVPKIGYKLTVRPSQGGEAPRDTISESGSVHISGLTPGVEYTYSVQPVINGHEQGSPIIRRVVTLQPMGIAPDFSTDVTDTSIIVSWTPVPKIGYKLTVRPSQGGEAPRDTISESGSVHISGLTPGVEYTYSVQPVINGHEQGNPIIRRVVTQPDPPTDIDFTNVTEDSAVIIWSAPRAQVTGYRLFLTVQGSNPKQLHIPGRTSQYTLIDLQPDTEYTVTLHAEKGNVLSEGSIASFTTFPQMGIAPHFSTDVTDTDIIVSWTPVPKIGFKLTVRPSQGGEAPRDTISESGSVHISGLTPGVEYTYSVQPVINGHEQGNPIIRRVVTQPDPPADIDFTNVTEDSAVIIWSTPRAQVTGYRLFLTVEGSNPKQLRIPGRMSQYTLINLQPDTEYTATLHAEKGNVLSVGLIASFTTLQQMGIAPHFSTDVTDTSIIVSWTPVPKIGYKLTVRPSQGGEAPRDTISESGSVHISGLTPGVEYTYSVQPVINGHEQGSPIIRRVVTLQPMGNAPDFSTDVTDTSIIVSWTPVPKIGYKLTVRPSQGGEAPRDTISESGSVHISGLTPGVEYTYSVQPVINGHEDGNPIIRRVVTQPDPPTDIDFTNVTEDSAVIIWSAPRAQVTGYRLFLTVQGSNPKQLRIPGRTSQYTLINLQPDTEYTVTLHAEKGNVLSEGSIASFTTLQPMGKAPDFSTDVTDTSIIVSWTPVPKIGYKLTVRPSQGGEAPRDTISESGSVHISGLTPGVEYTYSVQPVINGHEDGNPIIRRVVTQPDPPTDIDFTNVTEDSAVIIWSTPRAQVTGYRLFLTVQGSNPEQLRIPGRMSQYTLINLQPDTEYTATLHAEKGNVLSEGSIASFTTLQPMGNAPHFSTDVTDTSIIVSWTPVPKIGYKLTVRPSQGGEAPRDTISESGSVHISGLTPGVEYTYSVQPVINGHEHGNPIIRRVVTLQPMGNAPDFSTDVTDTSIIVSWTPVPKIGYKLTVRPSQGGEAPRDTISESGSVHISGLTPGVEYTYSVQPVINGHEHGNPIIRRVVTQPDPPTDIDFTNVTEDSAVIIWSAPRAQVTGYRLFLTVQGSNPKQLRIPGRTSQYTLINLQPDTEYTVTLHAEKGNVLSEGSIASFTTLQPMGIAPDFSTDVTDTAIIVSWTPVPKIGYKLTVRPSQGGEAPRDTISESGSVHISGLTPGVEYTYSVQPVINGHEQGNPIIRHVVTQPDPPTDIDFTHVTEDSAVIIWSAPRAQVTGYRLFLTVQGSNPKQLRIPGRMSQYTLINLQPDTEYTVTLHAEKGNVLSEGSIASFTTLQPLGIAPHFSTDVKDTSIIVSWTPVPKIGYKLTVRPSQGGEAPRDTISESGSVHISGLTPGVEYTYSVQPVINGHEHGNPIIRRVVTPLSPPTDLNLQSNPNTGELMVQWNDAKIPDITGHRVTCTPTKGQQGNSIEEFVKAGQNSCTLENLSPGVEYNVSVFTVKDDMESVPVSTTLTPDVPKITDLSFINITDSTIGLSWSPLNHTAVTGYRITVLAAGDSVPIFVEFVEPTSGVYTVHGLEPGIDYDITVTTVTENGESEPITITQQTAVPAPSGLSFGEVTADTMLVTWKAPHVPKSSDIKRYIIHYHPIDDDDDTIERTVDGKTNYIVLRHLVPNTEYMVRVICVYEERESSPAVGTQRTVLDAPVGLQFSDVGTNSFTVRWQAPQAVISGYRIRYQKTSGGRAKDERLPPSRSHFTLTGLTQETEYRISVYAVSGSRESLPVTGTQSTISDAPTDLEVISSTPTSITVRWDAPSVTVRYYRITHGESGSIDAPQEFTVPGSQSTATIDGLRPGTDYTITVYAVTGRGDSPASSTPIHVIHRTDIESPSGMQVTDVKDNTITVRWSPAVGPISGYRVTGKPLNGQGPTFSEVVAPDQTEMTFSGLMPTAEYTVSVYALGQDGESPPLVENVVTTVDKPKDLSFTDVDSTSMRISWESPDGVVSSYRVLYYSPEEGERELFPAPRGEDESAVLHGLRPGTEYTVKVIALHDRTPSTPLVGTQTTAIPGPTSLHFSQVGPTSFTVSWSSSDVRLTGYRVAITPKSKNGPTKEDNISPDSKEFHATGLMPGTNYEVEVYGVKNSLTSRRVKGEISTPDNISPPRRVRISNVKDSSITLTWRSKTEAISGFLVEATPTIRGHNPIQRTIEPDSRTYTITGLEPGTLYKINLYTLNGSSRSEPFTLTAATAKPVISPPTNLHFTSLTPSSISFTWERSRSTVTGYYVTYEEAGDIPKELTPRPQAGRTFASISGLKPGTEYVIKIVALNNAQRSIPLIGKAKTQLEIHQLTSQFPEPSRPRQDILDVPEDNHVHMVGPNRLDTLGQQGKHIYTEYQSYNLGNKAQQLHPPSHREPLVYIPLPGADGQRVPVVQVSGGPEPGFPFAGLYNETNLPQEAQTQTTIMWQPVPHTSEYVVSCNPITEISEKILQMRLPGTSTSATLIGLTSGASYNVLVESVSGDQKQKVLEDVVTVGNSVPGAGVVPTGRDVCYDTFTATYHEVDEEWERMSETGFKLWCKCLGLGSGHFRCDSSKWCHDNGHNYRIGEKWDRRAENGHMMSCTCLGSGKGEFKCEPHESTCYDEGKLYQVGNQWQKEYLGAICTCTCYGGQQGWRCENCRRPGVEVDADLVQPPVRSDAYDRYRENALRKLNIQCPIECLRPDLLADAQSPLE</sequence>
<keyword evidence="8" id="KW-0325">Glycoprotein</keyword>
<dbReference type="InterPro" id="IPR013806">
    <property type="entry name" value="Kringle-like"/>
</dbReference>
<keyword evidence="3" id="KW-0358">Heparin-binding</keyword>
<keyword evidence="5" id="KW-0130">Cell adhesion</keyword>
<gene>
    <name evidence="16" type="primary">LOC113108876</name>
</gene>
<dbReference type="FunFam" id="2.10.10.10:FF:000001">
    <property type="entry name" value="Fibronectin 1a isoform 1"/>
    <property type="match status" value="2"/>
</dbReference>
<feature type="domain" description="Fibronectin type-I" evidence="13">
    <location>
        <begin position="4146"/>
        <end position="4186"/>
    </location>
</feature>
<feature type="domain" description="Fibronectin type-III" evidence="12">
    <location>
        <begin position="2588"/>
        <end position="2676"/>
    </location>
</feature>
<dbReference type="GO" id="GO:0005201">
    <property type="term" value="F:extracellular matrix structural constituent"/>
    <property type="evidence" value="ECO:0007669"/>
    <property type="project" value="TreeGrafter"/>
</dbReference>
<dbReference type="SMART" id="SM00059">
    <property type="entry name" value="FN2"/>
    <property type="match status" value="2"/>
</dbReference>
<feature type="domain" description="Fibronectin type-III" evidence="12">
    <location>
        <begin position="1533"/>
        <end position="1620"/>
    </location>
</feature>
<accession>A0A6P6Q4M1</accession>
<feature type="domain" description="Fibronectin type-I" evidence="13">
    <location>
        <begin position="4102"/>
        <end position="4144"/>
    </location>
</feature>
<dbReference type="GeneID" id="113108876"/>
<feature type="domain" description="Fibronectin type-III" evidence="12">
    <location>
        <begin position="809"/>
        <end position="900"/>
    </location>
</feature>
<feature type="disulfide bond" evidence="9">
    <location>
        <begin position="356"/>
        <end position="382"/>
    </location>
</feature>
<feature type="domain" description="Fibronectin type-I" evidence="13">
    <location>
        <begin position="88"/>
        <end position="131"/>
    </location>
</feature>
<feature type="domain" description="Fibronectin type-III" evidence="12">
    <location>
        <begin position="2940"/>
        <end position="3031"/>
    </location>
</feature>
<feature type="domain" description="Fibronectin type-III" evidence="12">
    <location>
        <begin position="3492"/>
        <end position="3580"/>
    </location>
</feature>